<feature type="compositionally biased region" description="Acidic residues" evidence="1">
    <location>
        <begin position="422"/>
        <end position="436"/>
    </location>
</feature>
<comment type="caution">
    <text evidence="2">The sequence shown here is derived from an EMBL/GenBank/DDBJ whole genome shotgun (WGS) entry which is preliminary data.</text>
</comment>
<feature type="compositionally biased region" description="Low complexity" evidence="1">
    <location>
        <begin position="437"/>
        <end position="458"/>
    </location>
</feature>
<evidence type="ECO:0000313" key="2">
    <source>
        <dbReference type="EMBL" id="KAA8905727.1"/>
    </source>
</evidence>
<dbReference type="EMBL" id="VXIS01000096">
    <property type="protein sequence ID" value="KAA8905727.1"/>
    <property type="molecule type" value="Genomic_DNA"/>
</dbReference>
<proteinExistence type="predicted"/>
<feature type="compositionally biased region" description="Acidic residues" evidence="1">
    <location>
        <begin position="459"/>
        <end position="472"/>
    </location>
</feature>
<feature type="region of interest" description="Disordered" evidence="1">
    <location>
        <begin position="397"/>
        <end position="472"/>
    </location>
</feature>
<dbReference type="AlphaFoldDB" id="A0A5J5EWH2"/>
<keyword evidence="3" id="KW-1185">Reference proteome</keyword>
<reference evidence="2 3" key="1">
    <citation type="submission" date="2019-09" db="EMBL/GenBank/DDBJ databases">
        <title>Draft genome of the ectomycorrhizal ascomycete Sphaerosporella brunnea.</title>
        <authorList>
            <consortium name="DOE Joint Genome Institute"/>
            <person name="Benucci G.M."/>
            <person name="Marozzi G."/>
            <person name="Antonielli L."/>
            <person name="Sanchez S."/>
            <person name="Marco P."/>
            <person name="Wang X."/>
            <person name="Falini L.B."/>
            <person name="Barry K."/>
            <person name="Haridas S."/>
            <person name="Lipzen A."/>
            <person name="Labutti K."/>
            <person name="Grigoriev I.V."/>
            <person name="Murat C."/>
            <person name="Martin F."/>
            <person name="Albertini E."/>
            <person name="Donnini D."/>
            <person name="Bonito G."/>
        </authorList>
    </citation>
    <scope>NUCLEOTIDE SEQUENCE [LARGE SCALE GENOMIC DNA]</scope>
    <source>
        <strain evidence="2 3">Sb_GMNB300</strain>
    </source>
</reference>
<protein>
    <submittedName>
        <fullName evidence="2">Uncharacterized protein</fullName>
    </submittedName>
</protein>
<dbReference type="InParanoid" id="A0A5J5EWH2"/>
<gene>
    <name evidence="2" type="ORF">FN846DRAFT_949829</name>
</gene>
<organism evidence="2 3">
    <name type="scientific">Sphaerosporella brunnea</name>
    <dbReference type="NCBI Taxonomy" id="1250544"/>
    <lineage>
        <taxon>Eukaryota</taxon>
        <taxon>Fungi</taxon>
        <taxon>Dikarya</taxon>
        <taxon>Ascomycota</taxon>
        <taxon>Pezizomycotina</taxon>
        <taxon>Pezizomycetes</taxon>
        <taxon>Pezizales</taxon>
        <taxon>Pyronemataceae</taxon>
        <taxon>Sphaerosporella</taxon>
    </lineage>
</organism>
<dbReference type="Proteomes" id="UP000326924">
    <property type="component" value="Unassembled WGS sequence"/>
</dbReference>
<name>A0A5J5EWH2_9PEZI</name>
<evidence type="ECO:0000256" key="1">
    <source>
        <dbReference type="SAM" id="MobiDB-lite"/>
    </source>
</evidence>
<accession>A0A5J5EWH2</accession>
<sequence>MPPFSVIITSIHPFTAGLLPLLDLWDTLSLAQTCKAIHLHIQNHPNAFRVVDLREHRVSDVFARLQLAAARDSSVMYISPVKLFHLVTLHTTKTRRVFLPAMALQALVWQRTAWIKVLILDGLQIAEGLMKVVLSALVPRSLEELSVMFTCGCTLKQLVEILEQVGKGKLKVLRVWGVGENHRYFRLSGRFSWIKEDVEKLHEMTPGVKLDTTICKHSRHIGPEYSLLDWRNCFLCGKLGPQLQCSTSACLARTTCTVCGSFYCADCLDQLGFPEDPGAPDLPPQVMQVCIRCEEVDKLKRCSRCRSGFLFKRDFTIDSQGHKAERHLLSDLETCHLCGEHWHCDRCSIPELEFQCTNCWNIACLTCLLEQAATCHMNQHEGNATRAFIHQALQEYGGSVPTTTDPMQMPSENVDADHNPGEDLDNESSSDAETDFDPGPGSGSDSDSDSDFNSTGSGDTEDDESSDSDSVIEESLEYWDSDDDDDDDDDAGLDMGIALIAWHELYKTLRSSPGTLSALRQSISKFIPPVWYDVLFILQGKRLRKCPTCKQEYLCTECAQSNDCERCNACGRPKLFYTMRRSDDYYSDDDPDAVLSDGEVQSLKDLYP</sequence>
<evidence type="ECO:0000313" key="3">
    <source>
        <dbReference type="Proteomes" id="UP000326924"/>
    </source>
</evidence>